<evidence type="ECO:0000313" key="2">
    <source>
        <dbReference type="Proteomes" id="UP001233172"/>
    </source>
</evidence>
<dbReference type="AlphaFoldDB" id="A0AAD8AS71"/>
<evidence type="ECO:0000313" key="1">
    <source>
        <dbReference type="EMBL" id="KAK0040882.1"/>
    </source>
</evidence>
<dbReference type="GO" id="GO:0016874">
    <property type="term" value="F:ligase activity"/>
    <property type="evidence" value="ECO:0007669"/>
    <property type="project" value="UniProtKB-KW"/>
</dbReference>
<organism evidence="1 2">
    <name type="scientific">Biomphalaria pfeifferi</name>
    <name type="common">Bloodfluke planorb</name>
    <name type="synonym">Freshwater snail</name>
    <dbReference type="NCBI Taxonomy" id="112525"/>
    <lineage>
        <taxon>Eukaryota</taxon>
        <taxon>Metazoa</taxon>
        <taxon>Spiralia</taxon>
        <taxon>Lophotrochozoa</taxon>
        <taxon>Mollusca</taxon>
        <taxon>Gastropoda</taxon>
        <taxon>Heterobranchia</taxon>
        <taxon>Euthyneura</taxon>
        <taxon>Panpulmonata</taxon>
        <taxon>Hygrophila</taxon>
        <taxon>Lymnaeoidea</taxon>
        <taxon>Planorbidae</taxon>
        <taxon>Biomphalaria</taxon>
    </lineage>
</organism>
<sequence>MSKRQADDCSGNTSKKRCLEFKKEWLTGWSVATDLPHASGQHVQLGEIFEFSESRGVTCKICVKAGATSEWTSGKTWTDWKVDHLKKHLGQKAQVDSVTKLKNQSRGILKSMLTESKEEREMRKEIAQRQQATPDEVKILIDNVLLAIKINSSMLSVQGIHDHVGKYVKIPESWRSKNYAFEFSEYVNSVVKTEMFIEIKNAAYHTLIVDESTDISVSKMLILYMNYRNENESIYKTVFAGILKVIACDSLSIFQAIQNFYIENGFDLNKMVMFTSDGASVMLGKRKGVAALLRQLIPHLSEQHCVAYREDLALDDAWKNIPLMKEIETLLRTVYTIFCRSCVKKAKFEELAKAADADLIAFRPLHEVRWLSRHFAVNALVKNYDVFLQYCQEKVEEDNDPVRRYCLEKLSKPELHVAIGILNDVLAELAELTKILQRSVLSTVEAFQFAKAKIKKLRSQYLGENKHFHEETSILISSLKVPVNTTSIIKFIQQVCDHMDSRFPDDELKDWSVFEKDCFCATANQEEYSFGHEQMKSLATRYCLLLQKDEDILKSDLCKQYSEFKILINEKLKCGSLTTFSDILAFTQQQDHLNKLFLIMDICAHSRPQVQIAREGLA</sequence>
<protein>
    <submittedName>
        <fullName evidence="1">E3 SUMO-protein ligase</fullName>
    </submittedName>
</protein>
<dbReference type="Proteomes" id="UP001233172">
    <property type="component" value="Unassembled WGS sequence"/>
</dbReference>
<keyword evidence="2" id="KW-1185">Reference proteome</keyword>
<name>A0AAD8AS71_BIOPF</name>
<proteinExistence type="predicted"/>
<reference evidence="1" key="1">
    <citation type="journal article" date="2023" name="PLoS Negl. Trop. Dis.">
        <title>A genome sequence for Biomphalaria pfeifferi, the major vector snail for the human-infecting parasite Schistosoma mansoni.</title>
        <authorList>
            <person name="Bu L."/>
            <person name="Lu L."/>
            <person name="Laidemitt M.R."/>
            <person name="Zhang S.M."/>
            <person name="Mutuku M."/>
            <person name="Mkoji G."/>
            <person name="Steinauer M."/>
            <person name="Loker E.S."/>
        </authorList>
    </citation>
    <scope>NUCLEOTIDE SEQUENCE</scope>
    <source>
        <strain evidence="1">KasaAsao</strain>
    </source>
</reference>
<reference evidence="1" key="2">
    <citation type="submission" date="2023-04" db="EMBL/GenBank/DDBJ databases">
        <authorList>
            <person name="Bu L."/>
            <person name="Lu L."/>
            <person name="Laidemitt M.R."/>
            <person name="Zhang S.M."/>
            <person name="Mutuku M."/>
            <person name="Mkoji G."/>
            <person name="Steinauer M."/>
            <person name="Loker E.S."/>
        </authorList>
    </citation>
    <scope>NUCLEOTIDE SEQUENCE</scope>
    <source>
        <strain evidence="1">KasaAsao</strain>
        <tissue evidence="1">Whole Snail</tissue>
    </source>
</reference>
<gene>
    <name evidence="1" type="ORF">Bpfe_029692</name>
</gene>
<dbReference type="EMBL" id="JASAOG010000299">
    <property type="protein sequence ID" value="KAK0040882.1"/>
    <property type="molecule type" value="Genomic_DNA"/>
</dbReference>
<dbReference type="PANTHER" id="PTHR46880">
    <property type="entry name" value="RAS-ASSOCIATING DOMAIN-CONTAINING PROTEIN"/>
    <property type="match status" value="1"/>
</dbReference>
<dbReference type="SUPFAM" id="SSF53098">
    <property type="entry name" value="Ribonuclease H-like"/>
    <property type="match status" value="1"/>
</dbReference>
<comment type="caution">
    <text evidence="1">The sequence shown here is derived from an EMBL/GenBank/DDBJ whole genome shotgun (WGS) entry which is preliminary data.</text>
</comment>
<keyword evidence="1" id="KW-0436">Ligase</keyword>
<accession>A0AAD8AS71</accession>
<dbReference type="InterPro" id="IPR012337">
    <property type="entry name" value="RNaseH-like_sf"/>
</dbReference>
<dbReference type="PANTHER" id="PTHR46880:SF8">
    <property type="entry name" value="E3 SUMO-PROTEIN LIGASE KIAA1586"/>
    <property type="match status" value="1"/>
</dbReference>